<comment type="caution">
    <text evidence="1">The sequence shown here is derived from an EMBL/GenBank/DDBJ whole genome shotgun (WGS) entry which is preliminary data.</text>
</comment>
<gene>
    <name evidence="1" type="ORF">C0Q70_07023</name>
</gene>
<organism evidence="1 2">
    <name type="scientific">Pomacea canaliculata</name>
    <name type="common">Golden apple snail</name>
    <dbReference type="NCBI Taxonomy" id="400727"/>
    <lineage>
        <taxon>Eukaryota</taxon>
        <taxon>Metazoa</taxon>
        <taxon>Spiralia</taxon>
        <taxon>Lophotrochozoa</taxon>
        <taxon>Mollusca</taxon>
        <taxon>Gastropoda</taxon>
        <taxon>Caenogastropoda</taxon>
        <taxon>Architaenioglossa</taxon>
        <taxon>Ampullarioidea</taxon>
        <taxon>Ampullariidae</taxon>
        <taxon>Pomacea</taxon>
    </lineage>
</organism>
<dbReference type="EMBL" id="PZQS01000004">
    <property type="protein sequence ID" value="PVD31608.1"/>
    <property type="molecule type" value="Genomic_DNA"/>
</dbReference>
<reference evidence="1 2" key="1">
    <citation type="submission" date="2018-04" db="EMBL/GenBank/DDBJ databases">
        <title>The genome of golden apple snail Pomacea canaliculata provides insight into stress tolerance and invasive adaptation.</title>
        <authorList>
            <person name="Liu C."/>
            <person name="Liu B."/>
            <person name="Ren Y."/>
            <person name="Zhang Y."/>
            <person name="Wang H."/>
            <person name="Li S."/>
            <person name="Jiang F."/>
            <person name="Yin L."/>
            <person name="Zhang G."/>
            <person name="Qian W."/>
            <person name="Fan W."/>
        </authorList>
    </citation>
    <scope>NUCLEOTIDE SEQUENCE [LARGE SCALE GENOMIC DNA]</scope>
    <source>
        <strain evidence="1">SZHN2017</strain>
        <tissue evidence="1">Muscle</tissue>
    </source>
</reference>
<proteinExistence type="predicted"/>
<accession>A0A2T7PDX9</accession>
<protein>
    <submittedName>
        <fullName evidence="1">Uncharacterized protein</fullName>
    </submittedName>
</protein>
<evidence type="ECO:0000313" key="2">
    <source>
        <dbReference type="Proteomes" id="UP000245119"/>
    </source>
</evidence>
<evidence type="ECO:0000313" key="1">
    <source>
        <dbReference type="EMBL" id="PVD31608.1"/>
    </source>
</evidence>
<sequence length="82" mass="9226">MISRQKSEDFSSAAFCLTHATYMNLAQTTDSRRDRLLLSSTPCSTNSEADFTLVKLVVKDKEQRKGRMLHSVLCSHRCTSAL</sequence>
<dbReference type="Proteomes" id="UP000245119">
    <property type="component" value="Linkage Group LG4"/>
</dbReference>
<name>A0A2T7PDX9_POMCA</name>
<keyword evidence="2" id="KW-1185">Reference proteome</keyword>
<dbReference type="AlphaFoldDB" id="A0A2T7PDX9"/>